<name>A0A822ZMF3_NELNU</name>
<reference evidence="1 2" key="1">
    <citation type="journal article" date="2020" name="Mol. Biol. Evol.">
        <title>Distinct Expression and Methylation Patterns for Genes with Different Fates following a Single Whole-Genome Duplication in Flowering Plants.</title>
        <authorList>
            <person name="Shi T."/>
            <person name="Rahmani R.S."/>
            <person name="Gugger P.F."/>
            <person name="Wang M."/>
            <person name="Li H."/>
            <person name="Zhang Y."/>
            <person name="Li Z."/>
            <person name="Wang Q."/>
            <person name="Van de Peer Y."/>
            <person name="Marchal K."/>
            <person name="Chen J."/>
        </authorList>
    </citation>
    <scope>NUCLEOTIDE SEQUENCE [LARGE SCALE GENOMIC DNA]</scope>
    <source>
        <tissue evidence="1">Leaf</tissue>
    </source>
</reference>
<proteinExistence type="predicted"/>
<organism evidence="1 2">
    <name type="scientific">Nelumbo nucifera</name>
    <name type="common">Sacred lotus</name>
    <dbReference type="NCBI Taxonomy" id="4432"/>
    <lineage>
        <taxon>Eukaryota</taxon>
        <taxon>Viridiplantae</taxon>
        <taxon>Streptophyta</taxon>
        <taxon>Embryophyta</taxon>
        <taxon>Tracheophyta</taxon>
        <taxon>Spermatophyta</taxon>
        <taxon>Magnoliopsida</taxon>
        <taxon>Proteales</taxon>
        <taxon>Nelumbonaceae</taxon>
        <taxon>Nelumbo</taxon>
    </lineage>
</organism>
<protein>
    <submittedName>
        <fullName evidence="1">Uncharacterized protein</fullName>
    </submittedName>
</protein>
<dbReference type="Proteomes" id="UP000607653">
    <property type="component" value="Unassembled WGS sequence"/>
</dbReference>
<dbReference type="AlphaFoldDB" id="A0A822ZMF3"/>
<keyword evidence="2" id="KW-1185">Reference proteome</keyword>
<sequence>MTKIQENTKVKLPTFSRRVVHSIVHPHKIAMMHDAGFSHLDPLCFCELDSLTPKETQNKEDKPH</sequence>
<comment type="caution">
    <text evidence="1">The sequence shown here is derived from an EMBL/GenBank/DDBJ whole genome shotgun (WGS) entry which is preliminary data.</text>
</comment>
<gene>
    <name evidence="1" type="ORF">HUJ06_004317</name>
</gene>
<accession>A0A822ZMF3</accession>
<dbReference type="EMBL" id="DUZY01000007">
    <property type="protein sequence ID" value="DAD46087.1"/>
    <property type="molecule type" value="Genomic_DNA"/>
</dbReference>
<evidence type="ECO:0000313" key="1">
    <source>
        <dbReference type="EMBL" id="DAD46087.1"/>
    </source>
</evidence>
<evidence type="ECO:0000313" key="2">
    <source>
        <dbReference type="Proteomes" id="UP000607653"/>
    </source>
</evidence>